<proteinExistence type="predicted"/>
<dbReference type="Proteomes" id="UP000025227">
    <property type="component" value="Unplaced"/>
</dbReference>
<accession>A0A7I4Y991</accession>
<evidence type="ECO:0000313" key="2">
    <source>
        <dbReference type="Proteomes" id="UP000025227"/>
    </source>
</evidence>
<dbReference type="AlphaFoldDB" id="A0A7I4Y991"/>
<protein>
    <submittedName>
        <fullName evidence="3">Uncharacterized protein</fullName>
    </submittedName>
</protein>
<keyword evidence="2" id="KW-1185">Reference proteome</keyword>
<evidence type="ECO:0000256" key="1">
    <source>
        <dbReference type="SAM" id="Phobius"/>
    </source>
</evidence>
<name>A0A7I4Y991_HAECO</name>
<organism evidence="2 3">
    <name type="scientific">Haemonchus contortus</name>
    <name type="common">Barber pole worm</name>
    <dbReference type="NCBI Taxonomy" id="6289"/>
    <lineage>
        <taxon>Eukaryota</taxon>
        <taxon>Metazoa</taxon>
        <taxon>Ecdysozoa</taxon>
        <taxon>Nematoda</taxon>
        <taxon>Chromadorea</taxon>
        <taxon>Rhabditida</taxon>
        <taxon>Rhabditina</taxon>
        <taxon>Rhabditomorpha</taxon>
        <taxon>Strongyloidea</taxon>
        <taxon>Trichostrongylidae</taxon>
        <taxon>Haemonchus</taxon>
    </lineage>
</organism>
<keyword evidence="1" id="KW-1133">Transmembrane helix</keyword>
<dbReference type="WBParaSite" id="HCON_00065330-00001">
    <property type="protein sequence ID" value="HCON_00065330-00001"/>
    <property type="gene ID" value="HCON_00065330"/>
</dbReference>
<evidence type="ECO:0000313" key="3">
    <source>
        <dbReference type="WBParaSite" id="HCON_00065330-00001"/>
    </source>
</evidence>
<feature type="transmembrane region" description="Helical" evidence="1">
    <location>
        <begin position="86"/>
        <end position="113"/>
    </location>
</feature>
<keyword evidence="1" id="KW-0472">Membrane</keyword>
<sequence>MTNQGQLVRLHDQVIGRRISLETICKYKTCKHHRRLYQIRTLQDNQKLNERNMAKRMERIRITRLRIYQQKCRMWSWNDSNIASKLYLMISCCSHTVLSGIVAILFLILCSFYEIKIIL</sequence>
<reference evidence="3" key="1">
    <citation type="submission" date="2020-12" db="UniProtKB">
        <authorList>
            <consortium name="WormBaseParasite"/>
        </authorList>
    </citation>
    <scope>IDENTIFICATION</scope>
    <source>
        <strain evidence="3">MHco3</strain>
    </source>
</reference>
<keyword evidence="1" id="KW-0812">Transmembrane</keyword>